<evidence type="ECO:0000313" key="2">
    <source>
        <dbReference type="Proteomes" id="UP000284605"/>
    </source>
</evidence>
<evidence type="ECO:0008006" key="3">
    <source>
        <dbReference type="Google" id="ProtNLM"/>
    </source>
</evidence>
<dbReference type="InterPro" id="IPR056912">
    <property type="entry name" value="Phage_JBD30_tail_term-like"/>
</dbReference>
<accession>A0A418WU92</accession>
<dbReference type="Proteomes" id="UP000284605">
    <property type="component" value="Unassembled WGS sequence"/>
</dbReference>
<keyword evidence="2" id="KW-1185">Reference proteome</keyword>
<dbReference type="OrthoDB" id="8371462at2"/>
<proteinExistence type="predicted"/>
<dbReference type="Pfam" id="PF23840">
    <property type="entry name" value="Phage_tail_terminator"/>
    <property type="match status" value="1"/>
</dbReference>
<protein>
    <recommendedName>
        <fullName evidence="3">DUF3168 domain-containing protein</fullName>
    </recommendedName>
</protein>
<evidence type="ECO:0000313" key="1">
    <source>
        <dbReference type="EMBL" id="RJF94805.1"/>
    </source>
</evidence>
<dbReference type="RefSeq" id="WP_119776337.1">
    <property type="nucleotide sequence ID" value="NZ_QYUK01000008.1"/>
</dbReference>
<reference evidence="1 2" key="1">
    <citation type="submission" date="2018-09" db="EMBL/GenBank/DDBJ databases">
        <authorList>
            <person name="Zhu H."/>
        </authorList>
    </citation>
    <scope>NUCLEOTIDE SEQUENCE [LARGE SCALE GENOMIC DNA]</scope>
    <source>
        <strain evidence="1 2">K1W22B-8</strain>
    </source>
</reference>
<gene>
    <name evidence="1" type="ORF">D3874_03035</name>
</gene>
<organism evidence="1 2">
    <name type="scientific">Oleomonas cavernae</name>
    <dbReference type="NCBI Taxonomy" id="2320859"/>
    <lineage>
        <taxon>Bacteria</taxon>
        <taxon>Pseudomonadati</taxon>
        <taxon>Pseudomonadota</taxon>
        <taxon>Alphaproteobacteria</taxon>
        <taxon>Acetobacterales</taxon>
        <taxon>Acetobacteraceae</taxon>
        <taxon>Oleomonas</taxon>
    </lineage>
</organism>
<name>A0A418WU92_9PROT</name>
<sequence>MIGAIIDRLVAAAMPPFIAIEGAEALEALAAGTKPRHGTCFVLPYDEAGEPNTRSTGAHSQRVQVEFLTAVVIRQYDDAKGGKRISAVDQFRDATEDALAGWTPDVERHAPINFVASRSAPAGNGVVWFVTTWSTDRYIRKVS</sequence>
<dbReference type="AlphaFoldDB" id="A0A418WU92"/>
<dbReference type="EMBL" id="QYUK01000008">
    <property type="protein sequence ID" value="RJF94805.1"/>
    <property type="molecule type" value="Genomic_DNA"/>
</dbReference>
<comment type="caution">
    <text evidence="1">The sequence shown here is derived from an EMBL/GenBank/DDBJ whole genome shotgun (WGS) entry which is preliminary data.</text>
</comment>